<proteinExistence type="predicted"/>
<dbReference type="AlphaFoldDB" id="A0A0G0K2G4"/>
<dbReference type="Proteomes" id="UP000034852">
    <property type="component" value="Unassembled WGS sequence"/>
</dbReference>
<protein>
    <submittedName>
        <fullName evidence="1">Uncharacterized protein</fullName>
    </submittedName>
</protein>
<dbReference type="EMBL" id="LBTH01000045">
    <property type="protein sequence ID" value="KKQ34831.1"/>
    <property type="molecule type" value="Genomic_DNA"/>
</dbReference>
<accession>A0A0G0K2G4</accession>
<reference evidence="1 2" key="1">
    <citation type="journal article" date="2015" name="Nature">
        <title>rRNA introns, odd ribosomes, and small enigmatic genomes across a large radiation of phyla.</title>
        <authorList>
            <person name="Brown C.T."/>
            <person name="Hug L.A."/>
            <person name="Thomas B.C."/>
            <person name="Sharon I."/>
            <person name="Castelle C.J."/>
            <person name="Singh A."/>
            <person name="Wilkins M.J."/>
            <person name="Williams K.H."/>
            <person name="Banfield J.F."/>
        </authorList>
    </citation>
    <scope>NUCLEOTIDE SEQUENCE [LARGE SCALE GENOMIC DNA]</scope>
</reference>
<sequence length="1067" mass="122576">MLKGAEFTTQDVLLERLNSWDGRSQIITTDQDLDLGISLLREREKVVGLNKIGLTDELSRYIVENRKGTVFADMIRGVVNEDNRIERSIISGVVSQIDRVQFERERKNGQKSSDPPYGPNNVLNEAFNVLVEDNAQGNTSKIVGPTDAEDKIKRFNQIEEGLGSLDTLLDRANPRLALKYLSVKGFCTDPQEESWKNARRIQSLERQFNRILQITEEQKIAPSIILDDLNDLFANYPRNITAETKEAIFTALTQSSDIMGYTATGDPKYEEISNLMLKSLEQRYKLPSERDDSSIFPNFDGMTEDERQWLHDKYKALIDGGQPTNYLREAEYFLTSNIGNPSDVLYVMQNPALLQDILKDNTIKGNLFYIVERPTTVTKPRYNALAWAALTSFEDRQEGFELIKKEIENLSREQQGKEQDESEAIHFEWVKRSFLASVSQQITETEKKLLGLERIIAVQQADLSTNLPTTQEVSTLQRELTFLYEYLVNCANQDEDKVLKESSREKLRTDIYAPYKPPYNIRTSNEIMRVELPDTVYDYYTDLLTDTISDQIQGKGIQEVRDLRLLLHPTVSQAVYPIRSLHAKGSVDQYLRQIQRLQDSSIKFRLGSGIAQQLLTRGLNSGEINPERKPLMLLCLADERYSDMAYQSLVKENKNGDGLQWLTDDLVVKFSGNNEYDPIQKLDDQQKFLISEKLLLLAKETNSINLLSENTARYIRDLPNQMKAELIWGDGGLINWDTEKIPSWIITAIFSDMLEPNSAHPEDTLSILKGMADKLGKSEDWKNLLRTSVVYFDNLENKELLVQALRKEIEFTEISSVISEQRRILLDKMLSQISNDLWNYHVDDTRLGELAEDYRKWPDVAIAIAEKADRNDRFIEQVLLSPQNEHNAFRSLLSRSMQAEKNLISTLGVEDNNEILLQNTFLLLEPDSEAETRFLRQISSINLDARLIIAQELNTKRGMIIKRLKGYYTNSLQRSQSIGDRMLDEPPSPVDLFGAFIETILADEEEVVEERKQDTLGDLEEPSLPDEDLIDIPSLDPFNEVYRQFLLSRINEVNWVFNKKISKLETE</sequence>
<comment type="caution">
    <text evidence="1">The sequence shown here is derived from an EMBL/GenBank/DDBJ whole genome shotgun (WGS) entry which is preliminary data.</text>
</comment>
<evidence type="ECO:0000313" key="2">
    <source>
        <dbReference type="Proteomes" id="UP000034852"/>
    </source>
</evidence>
<organism evidence="1 2">
    <name type="scientific">candidate division WS6 bacterium GW2011_GWA2_37_6</name>
    <dbReference type="NCBI Taxonomy" id="1619087"/>
    <lineage>
        <taxon>Bacteria</taxon>
        <taxon>Candidatus Dojkabacteria</taxon>
    </lineage>
</organism>
<gene>
    <name evidence="1" type="ORF">US52_C0045G0006</name>
</gene>
<name>A0A0G0K2G4_9BACT</name>
<evidence type="ECO:0000313" key="1">
    <source>
        <dbReference type="EMBL" id="KKQ34831.1"/>
    </source>
</evidence>